<dbReference type="Gramene" id="CDO99630">
    <property type="protein sequence ID" value="CDO99630"/>
    <property type="gene ID" value="GSCOC_T00029277001"/>
</dbReference>
<dbReference type="AlphaFoldDB" id="A0A068TTL2"/>
<feature type="coiled-coil region" evidence="1">
    <location>
        <begin position="67"/>
        <end position="145"/>
    </location>
</feature>
<sequence length="282" mass="32823">MVVKPAAIVRGENARICFMKKMKAIRAIQKCVKSQLRSTMLDEKDQAAIFLQASIRGWLAWRHYNSTDKRERQFNEEARNVKNLENKDQIMVPYSVLVDLQRRVLKTEALLDKKKEENATLKLQIKQHERKRQQYETKMKLMEKTWQDQLTSMQMNLATKKSSSKHAVGKLGLLLALPEIQDEDAPDPSPTSRFQLNGRSNSDQLIDHEKGILDEDTGIFIHIEPGRMASSTNPEEELERLKFKFKTWKKDFKNKLMVAKTTIKKLGNSETGKNSHKKWWGR</sequence>
<feature type="region of interest" description="Disordered" evidence="2">
    <location>
        <begin position="181"/>
        <end position="201"/>
    </location>
</feature>
<accession>A0A068TTL2</accession>
<dbReference type="OrthoDB" id="683848at2759"/>
<keyword evidence="1" id="KW-0175">Coiled coil</keyword>
<evidence type="ECO:0000313" key="3">
    <source>
        <dbReference type="EMBL" id="CDO99630.1"/>
    </source>
</evidence>
<evidence type="ECO:0008006" key="5">
    <source>
        <dbReference type="Google" id="ProtNLM"/>
    </source>
</evidence>
<evidence type="ECO:0000313" key="4">
    <source>
        <dbReference type="Proteomes" id="UP000295252"/>
    </source>
</evidence>
<keyword evidence="4" id="KW-1185">Reference proteome</keyword>
<evidence type="ECO:0000256" key="1">
    <source>
        <dbReference type="SAM" id="Coils"/>
    </source>
</evidence>
<dbReference type="OMA" id="MTDKICL"/>
<dbReference type="PROSITE" id="PS50096">
    <property type="entry name" value="IQ"/>
    <property type="match status" value="1"/>
</dbReference>
<organism evidence="3 4">
    <name type="scientific">Coffea canephora</name>
    <name type="common">Robusta coffee</name>
    <dbReference type="NCBI Taxonomy" id="49390"/>
    <lineage>
        <taxon>Eukaryota</taxon>
        <taxon>Viridiplantae</taxon>
        <taxon>Streptophyta</taxon>
        <taxon>Embryophyta</taxon>
        <taxon>Tracheophyta</taxon>
        <taxon>Spermatophyta</taxon>
        <taxon>Magnoliopsida</taxon>
        <taxon>eudicotyledons</taxon>
        <taxon>Gunneridae</taxon>
        <taxon>Pentapetalae</taxon>
        <taxon>asterids</taxon>
        <taxon>lamiids</taxon>
        <taxon>Gentianales</taxon>
        <taxon>Rubiaceae</taxon>
        <taxon>Ixoroideae</taxon>
        <taxon>Gardenieae complex</taxon>
        <taxon>Bertiereae - Coffeeae clade</taxon>
        <taxon>Coffeeae</taxon>
        <taxon>Coffea</taxon>
    </lineage>
</organism>
<dbReference type="InParanoid" id="A0A068TTL2"/>
<dbReference type="STRING" id="49390.A0A068TTL2"/>
<gene>
    <name evidence="3" type="ORF">GSCOC_T00029277001</name>
</gene>
<reference evidence="4" key="1">
    <citation type="journal article" date="2014" name="Science">
        <title>The coffee genome provides insight into the convergent evolution of caffeine biosynthesis.</title>
        <authorList>
            <person name="Denoeud F."/>
            <person name="Carretero-Paulet L."/>
            <person name="Dereeper A."/>
            <person name="Droc G."/>
            <person name="Guyot R."/>
            <person name="Pietrella M."/>
            <person name="Zheng C."/>
            <person name="Alberti A."/>
            <person name="Anthony F."/>
            <person name="Aprea G."/>
            <person name="Aury J.M."/>
            <person name="Bento P."/>
            <person name="Bernard M."/>
            <person name="Bocs S."/>
            <person name="Campa C."/>
            <person name="Cenci A."/>
            <person name="Combes M.C."/>
            <person name="Crouzillat D."/>
            <person name="Da Silva C."/>
            <person name="Daddiego L."/>
            <person name="De Bellis F."/>
            <person name="Dussert S."/>
            <person name="Garsmeur O."/>
            <person name="Gayraud T."/>
            <person name="Guignon V."/>
            <person name="Jahn K."/>
            <person name="Jamilloux V."/>
            <person name="Joet T."/>
            <person name="Labadie K."/>
            <person name="Lan T."/>
            <person name="Leclercq J."/>
            <person name="Lepelley M."/>
            <person name="Leroy T."/>
            <person name="Li L.T."/>
            <person name="Librado P."/>
            <person name="Lopez L."/>
            <person name="Munoz A."/>
            <person name="Noel B."/>
            <person name="Pallavicini A."/>
            <person name="Perrotta G."/>
            <person name="Poncet V."/>
            <person name="Pot D."/>
            <person name="Priyono X."/>
            <person name="Rigoreau M."/>
            <person name="Rouard M."/>
            <person name="Rozas J."/>
            <person name="Tranchant-Dubreuil C."/>
            <person name="VanBuren R."/>
            <person name="Zhang Q."/>
            <person name="Andrade A.C."/>
            <person name="Argout X."/>
            <person name="Bertrand B."/>
            <person name="de Kochko A."/>
            <person name="Graziosi G."/>
            <person name="Henry R.J."/>
            <person name="Jayarama X."/>
            <person name="Ming R."/>
            <person name="Nagai C."/>
            <person name="Rounsley S."/>
            <person name="Sankoff D."/>
            <person name="Giuliano G."/>
            <person name="Albert V.A."/>
            <person name="Wincker P."/>
            <person name="Lashermes P."/>
        </authorList>
    </citation>
    <scope>NUCLEOTIDE SEQUENCE [LARGE SCALE GENOMIC DNA]</scope>
    <source>
        <strain evidence="4">cv. DH200-94</strain>
    </source>
</reference>
<dbReference type="EMBL" id="HG739088">
    <property type="protein sequence ID" value="CDO99630.1"/>
    <property type="molecule type" value="Genomic_DNA"/>
</dbReference>
<dbReference type="Proteomes" id="UP000295252">
    <property type="component" value="Chromosome IV"/>
</dbReference>
<feature type="compositionally biased region" description="Polar residues" evidence="2">
    <location>
        <begin position="190"/>
        <end position="201"/>
    </location>
</feature>
<protein>
    <recommendedName>
        <fullName evidence="5">Myosin motor domain-containing protein</fullName>
    </recommendedName>
</protein>
<evidence type="ECO:0000256" key="2">
    <source>
        <dbReference type="SAM" id="MobiDB-lite"/>
    </source>
</evidence>
<proteinExistence type="predicted"/>
<dbReference type="PhylomeDB" id="A0A068TTL2"/>
<name>A0A068TTL2_COFCA</name>